<accession>A0AA86GPN9</accession>
<gene>
    <name evidence="1" type="ORF">SGRAN_2712</name>
</gene>
<evidence type="ECO:0000313" key="1">
    <source>
        <dbReference type="EMBL" id="AMG75062.1"/>
    </source>
</evidence>
<dbReference type="KEGG" id="sgi:SGRAN_2712"/>
<reference evidence="1 2" key="1">
    <citation type="journal article" date="2016" name="BMC Genomics">
        <title>Genomic analysis of the nitrate-respiring Sphingopyxis granuli (formerly Sphingomonas macrogoltabida) strain TFA.</title>
        <authorList>
            <person name="Garcia-Romero I."/>
            <person name="Perez-Pulido A.J."/>
            <person name="Gonzalez-Flores Y.E."/>
            <person name="Reyes-Ramirez F."/>
            <person name="Santero E."/>
            <person name="Floriano B."/>
        </authorList>
    </citation>
    <scope>NUCLEOTIDE SEQUENCE [LARGE SCALE GENOMIC DNA]</scope>
    <source>
        <strain evidence="1 2">TFA</strain>
    </source>
</reference>
<protein>
    <submittedName>
        <fullName evidence="1">Transcription initiation protein</fullName>
    </submittedName>
</protein>
<keyword evidence="2" id="KW-1185">Reference proteome</keyword>
<dbReference type="SUPFAM" id="SSF54909">
    <property type="entry name" value="Dimeric alpha+beta barrel"/>
    <property type="match status" value="1"/>
</dbReference>
<proteinExistence type="predicted"/>
<evidence type="ECO:0000313" key="2">
    <source>
        <dbReference type="Proteomes" id="UP000058599"/>
    </source>
</evidence>
<name>A0AA86GPN9_9SPHN</name>
<dbReference type="RefSeq" id="WP_237233511.1">
    <property type="nucleotide sequence ID" value="NZ_CP012199.1"/>
</dbReference>
<sequence>MKKLGGVYTDHSFPGRALDGPLVVAAPTMHPQAMTKYLISFPSEAMVLTDAEFPIVSADAHAVIEEARAAGVYVFGGGIAEQVAPVLVSADGSVSAEIYPGSGLTGGFTVLELPSREEAVEWASKIAAACRCAQELREFMYDPAS</sequence>
<dbReference type="InterPro" id="IPR011008">
    <property type="entry name" value="Dimeric_a/b-barrel"/>
</dbReference>
<dbReference type="AlphaFoldDB" id="A0AA86GPN9"/>
<organism evidence="1 2">
    <name type="scientific">Sphingopyxis granuli</name>
    <dbReference type="NCBI Taxonomy" id="267128"/>
    <lineage>
        <taxon>Bacteria</taxon>
        <taxon>Pseudomonadati</taxon>
        <taxon>Pseudomonadota</taxon>
        <taxon>Alphaproteobacteria</taxon>
        <taxon>Sphingomonadales</taxon>
        <taxon>Sphingomonadaceae</taxon>
        <taxon>Sphingopyxis</taxon>
    </lineage>
</organism>
<dbReference type="Proteomes" id="UP000058599">
    <property type="component" value="Chromosome"/>
</dbReference>
<dbReference type="EMBL" id="CP012199">
    <property type="protein sequence ID" value="AMG75062.1"/>
    <property type="molecule type" value="Genomic_DNA"/>
</dbReference>
<dbReference type="Gene3D" id="3.30.70.1060">
    <property type="entry name" value="Dimeric alpha+beta barrel"/>
    <property type="match status" value="1"/>
</dbReference>